<dbReference type="Pfam" id="PF00583">
    <property type="entry name" value="Acetyltransf_1"/>
    <property type="match status" value="1"/>
</dbReference>
<dbReference type="EMBL" id="UAUF01000009">
    <property type="protein sequence ID" value="SPZ03615.1"/>
    <property type="molecule type" value="Genomic_DNA"/>
</dbReference>
<evidence type="ECO:0000313" key="5">
    <source>
        <dbReference type="EMBL" id="SPZ03615.1"/>
    </source>
</evidence>
<dbReference type="CDD" id="cd04301">
    <property type="entry name" value="NAT_SF"/>
    <property type="match status" value="1"/>
</dbReference>
<dbReference type="GO" id="GO:0016747">
    <property type="term" value="F:acyltransferase activity, transferring groups other than amino-acyl groups"/>
    <property type="evidence" value="ECO:0007669"/>
    <property type="project" value="InterPro"/>
</dbReference>
<feature type="domain" description="N-acetyltransferase" evidence="3">
    <location>
        <begin position="4"/>
        <end position="176"/>
    </location>
</feature>
<evidence type="ECO:0000256" key="2">
    <source>
        <dbReference type="ARBA" id="ARBA00023315"/>
    </source>
</evidence>
<keyword evidence="7" id="KW-1185">Reference proteome</keyword>
<dbReference type="InterPro" id="IPR016181">
    <property type="entry name" value="Acyl_CoA_acyltransferase"/>
</dbReference>
<evidence type="ECO:0000313" key="4">
    <source>
        <dbReference type="EMBL" id="MBF8640393.1"/>
    </source>
</evidence>
<dbReference type="Proteomes" id="UP000250443">
    <property type="component" value="Unassembled WGS sequence"/>
</dbReference>
<dbReference type="EMBL" id="JADMCD010000002">
    <property type="protein sequence ID" value="MBF8640393.1"/>
    <property type="molecule type" value="Genomic_DNA"/>
</dbReference>
<dbReference type="PROSITE" id="PS51186">
    <property type="entry name" value="GNAT"/>
    <property type="match status" value="1"/>
</dbReference>
<dbReference type="InterPro" id="IPR000182">
    <property type="entry name" value="GNAT_dom"/>
</dbReference>
<dbReference type="Proteomes" id="UP000626180">
    <property type="component" value="Unassembled WGS sequence"/>
</dbReference>
<dbReference type="SUPFAM" id="SSF55729">
    <property type="entry name" value="Acyl-CoA N-acyltransferases (Nat)"/>
    <property type="match status" value="1"/>
</dbReference>
<dbReference type="Gene3D" id="3.40.630.30">
    <property type="match status" value="1"/>
</dbReference>
<evidence type="ECO:0000256" key="1">
    <source>
        <dbReference type="ARBA" id="ARBA00022679"/>
    </source>
</evidence>
<reference evidence="5 6" key="1">
    <citation type="submission" date="2018-06" db="EMBL/GenBank/DDBJ databases">
        <authorList>
            <consortium name="Pathogen Informatics"/>
            <person name="Doyle S."/>
        </authorList>
    </citation>
    <scope>NUCLEOTIDE SEQUENCE [LARGE SCALE GENOMIC DNA]</scope>
    <source>
        <strain evidence="5 6">NCTC11842</strain>
    </source>
</reference>
<accession>A0A2X2CUK3</accession>
<dbReference type="AlphaFoldDB" id="A0A2X2CUK3"/>
<protein>
    <submittedName>
        <fullName evidence="5">Acetyltransferase, tabtoxin resistance protein</fullName>
        <ecNumber evidence="5">2.3.1.-</ecNumber>
    </submittedName>
    <submittedName>
        <fullName evidence="4">GNAT family N-acetyltransferase</fullName>
    </submittedName>
</protein>
<evidence type="ECO:0000259" key="3">
    <source>
        <dbReference type="PROSITE" id="PS51186"/>
    </source>
</evidence>
<dbReference type="InterPro" id="IPR050832">
    <property type="entry name" value="Bact_Acetyltransf"/>
</dbReference>
<dbReference type="EC" id="2.3.1.-" evidence="5"/>
<dbReference type="PANTHER" id="PTHR43877:SF2">
    <property type="entry name" value="AMINOALKYLPHOSPHONATE N-ACETYLTRANSFERASE-RELATED"/>
    <property type="match status" value="1"/>
</dbReference>
<name>A0A2X2CUK3_PSELU</name>
<keyword evidence="1 5" id="KW-0808">Transferase</keyword>
<sequence length="178" mass="19310">MVDITLERVGAEAFQHYRQGLGDLLRDCVAGGASIGFLADLSDAEVDAYLDSAQQGIADGSLHLWVALLADRTVAGSVQLAPATKRNGLKRAEVQKLMVLRGARRHGIAHRLMITLESAASDMGRTLLYLDTLAGSGAEQLYQYLGYQRVGEIPDYAANPDGTYHPTALYYKQLRSLS</sequence>
<evidence type="ECO:0000313" key="6">
    <source>
        <dbReference type="Proteomes" id="UP000250443"/>
    </source>
</evidence>
<dbReference type="PANTHER" id="PTHR43877">
    <property type="entry name" value="AMINOALKYLPHOSPHONATE N-ACETYLTRANSFERASE-RELATED-RELATED"/>
    <property type="match status" value="1"/>
</dbReference>
<proteinExistence type="predicted"/>
<reference evidence="4 7" key="2">
    <citation type="submission" date="2020-10" db="EMBL/GenBank/DDBJ databases">
        <title>Genome sequences of Pseudomonas isolates.</title>
        <authorList>
            <person name="Wessels L."/>
            <person name="Reich F."/>
            <person name="Hammerl J."/>
        </authorList>
    </citation>
    <scope>NUCLEOTIDE SEQUENCE [LARGE SCALE GENOMIC DNA]</scope>
    <source>
        <strain evidence="4 7">20-MO00624-0</strain>
    </source>
</reference>
<evidence type="ECO:0000313" key="7">
    <source>
        <dbReference type="Proteomes" id="UP000626180"/>
    </source>
</evidence>
<gene>
    <name evidence="5" type="primary">ttr</name>
    <name evidence="4" type="ORF">IRZ65_06840</name>
    <name evidence="5" type="ORF">NCTC11842_01047</name>
</gene>
<organism evidence="5 6">
    <name type="scientific">Pseudomonas luteola</name>
    <dbReference type="NCBI Taxonomy" id="47886"/>
    <lineage>
        <taxon>Bacteria</taxon>
        <taxon>Pseudomonadati</taxon>
        <taxon>Pseudomonadota</taxon>
        <taxon>Gammaproteobacteria</taxon>
        <taxon>Pseudomonadales</taxon>
        <taxon>Pseudomonadaceae</taxon>
        <taxon>Pseudomonas</taxon>
    </lineage>
</organism>
<keyword evidence="2 5" id="KW-0012">Acyltransferase</keyword>
<dbReference type="RefSeq" id="WP_010795441.1">
    <property type="nucleotide sequence ID" value="NZ_FQYS01000001.1"/>
</dbReference>